<feature type="compositionally biased region" description="Basic and acidic residues" evidence="1">
    <location>
        <begin position="229"/>
        <end position="239"/>
    </location>
</feature>
<dbReference type="InterPro" id="IPR036397">
    <property type="entry name" value="RNaseH_sf"/>
</dbReference>
<dbReference type="Proteomes" id="UP001165121">
    <property type="component" value="Unassembled WGS sequence"/>
</dbReference>
<protein>
    <submittedName>
        <fullName evidence="2">Unnamed protein product</fullName>
    </submittedName>
</protein>
<comment type="caution">
    <text evidence="2">The sequence shown here is derived from an EMBL/GenBank/DDBJ whole genome shotgun (WGS) entry which is preliminary data.</text>
</comment>
<dbReference type="EMBL" id="BSXT01019210">
    <property type="protein sequence ID" value="GMG18065.1"/>
    <property type="molecule type" value="Genomic_DNA"/>
</dbReference>
<sequence length="295" mass="32556">MQRSVDRTLISITPALGLDETLKRSTLPSKNSVTMRMDPELLYAEVPPGYRGYVLSFHGSAKTTKNGGYDSFLWILWKLPFWDIEIAASAHLPSTTVNLAEYTGMNNGVVAALQRGVSDIIIVGDARLAIQQSMGVIACKKDVLSVELARHKELIKTLNSVATRILERKAKLRALNKNPEKLYTSRDSADTIGNSAATIGNSADTSWNSADAAEEPKATMATCSRARRVHFDNEERENPPLEAIDEGLEEVSEAPSRPRARRRTSGNKVEFEGAQLRTSKRIPEFPAELGEKKYP</sequence>
<evidence type="ECO:0000256" key="1">
    <source>
        <dbReference type="SAM" id="MobiDB-lite"/>
    </source>
</evidence>
<gene>
    <name evidence="2" type="ORF">Pfra01_003053200</name>
</gene>
<evidence type="ECO:0000313" key="2">
    <source>
        <dbReference type="EMBL" id="GMG18065.1"/>
    </source>
</evidence>
<accession>A0A9W7DB34</accession>
<dbReference type="GO" id="GO:0003676">
    <property type="term" value="F:nucleic acid binding"/>
    <property type="evidence" value="ECO:0007669"/>
    <property type="project" value="InterPro"/>
</dbReference>
<reference evidence="2" key="1">
    <citation type="submission" date="2023-04" db="EMBL/GenBank/DDBJ databases">
        <title>Phytophthora fragariaefolia NBRC 109709.</title>
        <authorList>
            <person name="Ichikawa N."/>
            <person name="Sato H."/>
            <person name="Tonouchi N."/>
        </authorList>
    </citation>
    <scope>NUCLEOTIDE SEQUENCE</scope>
    <source>
        <strain evidence="2">NBRC 109709</strain>
    </source>
</reference>
<dbReference type="AlphaFoldDB" id="A0A9W7DB34"/>
<keyword evidence="3" id="KW-1185">Reference proteome</keyword>
<dbReference type="SUPFAM" id="SSF53098">
    <property type="entry name" value="Ribonuclease H-like"/>
    <property type="match status" value="1"/>
</dbReference>
<feature type="region of interest" description="Disordered" evidence="1">
    <location>
        <begin position="199"/>
        <end position="295"/>
    </location>
</feature>
<proteinExistence type="predicted"/>
<name>A0A9W7DB34_9STRA</name>
<feature type="compositionally biased region" description="Acidic residues" evidence="1">
    <location>
        <begin position="243"/>
        <end position="252"/>
    </location>
</feature>
<feature type="compositionally biased region" description="Polar residues" evidence="1">
    <location>
        <begin position="199"/>
        <end position="209"/>
    </location>
</feature>
<dbReference type="Gene3D" id="3.30.420.10">
    <property type="entry name" value="Ribonuclease H-like superfamily/Ribonuclease H"/>
    <property type="match status" value="1"/>
</dbReference>
<organism evidence="2 3">
    <name type="scientific">Phytophthora fragariaefolia</name>
    <dbReference type="NCBI Taxonomy" id="1490495"/>
    <lineage>
        <taxon>Eukaryota</taxon>
        <taxon>Sar</taxon>
        <taxon>Stramenopiles</taxon>
        <taxon>Oomycota</taxon>
        <taxon>Peronosporomycetes</taxon>
        <taxon>Peronosporales</taxon>
        <taxon>Peronosporaceae</taxon>
        <taxon>Phytophthora</taxon>
    </lineage>
</organism>
<dbReference type="OrthoDB" id="2016287at2759"/>
<dbReference type="InterPro" id="IPR012337">
    <property type="entry name" value="RNaseH-like_sf"/>
</dbReference>
<evidence type="ECO:0000313" key="3">
    <source>
        <dbReference type="Proteomes" id="UP001165121"/>
    </source>
</evidence>